<dbReference type="NCBIfam" id="NF002076">
    <property type="entry name" value="PRK00913.2-3"/>
    <property type="match status" value="1"/>
</dbReference>
<dbReference type="GO" id="GO:0006508">
    <property type="term" value="P:proteolysis"/>
    <property type="evidence" value="ECO:0007669"/>
    <property type="project" value="UniProtKB-KW"/>
</dbReference>
<dbReference type="Gene3D" id="3.40.220.10">
    <property type="entry name" value="Leucine Aminopeptidase, subunit E, domain 1"/>
    <property type="match status" value="1"/>
</dbReference>
<keyword evidence="5" id="KW-0031">Aminopeptidase</keyword>
<reference evidence="9 10" key="1">
    <citation type="submission" date="2016-10" db="EMBL/GenBank/DDBJ databases">
        <authorList>
            <person name="Cai Z."/>
        </authorList>
    </citation>
    <scope>NUCLEOTIDE SEQUENCE [LARGE SCALE GENOMIC DNA]</scope>
</reference>
<dbReference type="CDD" id="cd00433">
    <property type="entry name" value="Peptidase_M17"/>
    <property type="match status" value="1"/>
</dbReference>
<dbReference type="InterPro" id="IPR000819">
    <property type="entry name" value="Peptidase_M17_C"/>
</dbReference>
<dbReference type="GO" id="GO:0070006">
    <property type="term" value="F:metalloaminopeptidase activity"/>
    <property type="evidence" value="ECO:0007669"/>
    <property type="project" value="InterPro"/>
</dbReference>
<sequence>MSLVQRSLRMGLDAAIYNRRAAFKVAQLRTPSIAAGRSRSMATSVSASAMPVATVPGFDKVAFEPEVLPAVTVVADAPASWAGDLLAVAVTEEDLSSSGGDDKNAEKVVSIKSDALASLDKQLQGALSELLSGGDFEGKQSSASRALRLGQPAAAAGPRYVALLGLGKGEALAKPASERYGANPYQTAGAALAKLAKAEKVASAGLALLSTPQGADAQQEAAKRLAAGALAGCYESLRFKSKAKAPKLAALHLMGLGGSQQQLEAGLQAGAGLAAGNFMTRYLVEAPPNVCTPSHLADAAAHIAALAPERLSLQVLDADACAKLGMGCYLGVAEASMEPPAFIHLTYEPKGQAKKKIAIVGKGLTFDSGGYNLKAGPGSMIELMKFDMGGAAATLGAARILAATQPDGVEVHFIIASCENMVHGKGLRPGDVLKSAHGKTVEVNNTDAEGRLTLADALWYAQEKAGAAAIVDIATLTGACIIALGGEVAGMFTPSDAMAAGLCAASNAAGEKLWRMPMEASYGEQLKSSVADMKNTGGRAGGSITAALFLKEFIKEGVEWAHLDIAGPVWDEKASLPTGYGAALLAQWATEQRA</sequence>
<dbReference type="STRING" id="3088.A0A383VSQ1"/>
<dbReference type="PANTHER" id="PTHR11963:SF23">
    <property type="entry name" value="CYTOSOL AMINOPEPTIDASE"/>
    <property type="match status" value="1"/>
</dbReference>
<evidence type="ECO:0000256" key="5">
    <source>
        <dbReference type="ARBA" id="ARBA00022438"/>
    </source>
</evidence>
<dbReference type="InterPro" id="IPR011356">
    <property type="entry name" value="Leucine_aapep/pepB"/>
</dbReference>
<dbReference type="AlphaFoldDB" id="A0A383VSQ1"/>
<accession>A0A383VSQ1</accession>
<dbReference type="SUPFAM" id="SSF52949">
    <property type="entry name" value="Macro domain-like"/>
    <property type="match status" value="1"/>
</dbReference>
<evidence type="ECO:0000256" key="1">
    <source>
        <dbReference type="ARBA" id="ARBA00000135"/>
    </source>
</evidence>
<dbReference type="Pfam" id="PF02789">
    <property type="entry name" value="Peptidase_M17_N"/>
    <property type="match status" value="1"/>
</dbReference>
<protein>
    <recommendedName>
        <fullName evidence="8">Cytosol aminopeptidase domain-containing protein</fullName>
    </recommendedName>
</protein>
<comment type="similarity">
    <text evidence="3">Belongs to the peptidase M17 family.</text>
</comment>
<dbReference type="GO" id="GO:0030145">
    <property type="term" value="F:manganese ion binding"/>
    <property type="evidence" value="ECO:0007669"/>
    <property type="project" value="InterPro"/>
</dbReference>
<evidence type="ECO:0000313" key="10">
    <source>
        <dbReference type="Proteomes" id="UP000256970"/>
    </source>
</evidence>
<feature type="domain" description="Cytosol aminopeptidase" evidence="8">
    <location>
        <begin position="445"/>
        <end position="452"/>
    </location>
</feature>
<keyword evidence="7" id="KW-0378">Hydrolase</keyword>
<dbReference type="Pfam" id="PF00883">
    <property type="entry name" value="Peptidase_M17"/>
    <property type="match status" value="1"/>
</dbReference>
<dbReference type="Proteomes" id="UP000256970">
    <property type="component" value="Unassembled WGS sequence"/>
</dbReference>
<dbReference type="HAMAP" id="MF_00181">
    <property type="entry name" value="Cytosol_peptidase_M17"/>
    <property type="match status" value="1"/>
</dbReference>
<dbReference type="InterPro" id="IPR043472">
    <property type="entry name" value="Macro_dom-like"/>
</dbReference>
<comment type="subunit">
    <text evidence="4">Homohexamer (dimer of homotrimers).</text>
</comment>
<dbReference type="InterPro" id="IPR008283">
    <property type="entry name" value="Peptidase_M17_N"/>
</dbReference>
<evidence type="ECO:0000259" key="8">
    <source>
        <dbReference type="PROSITE" id="PS00631"/>
    </source>
</evidence>
<comment type="catalytic activity">
    <reaction evidence="2">
        <text>Release of N-terminal proline from a peptide.</text>
        <dbReference type="EC" id="3.4.11.5"/>
    </reaction>
</comment>
<dbReference type="GO" id="GO:0005737">
    <property type="term" value="C:cytoplasm"/>
    <property type="evidence" value="ECO:0007669"/>
    <property type="project" value="InterPro"/>
</dbReference>
<proteinExistence type="inferred from homology"/>
<dbReference type="PRINTS" id="PR00481">
    <property type="entry name" value="LAMNOPPTDASE"/>
</dbReference>
<organism evidence="9 10">
    <name type="scientific">Tetradesmus obliquus</name>
    <name type="common">Green alga</name>
    <name type="synonym">Acutodesmus obliquus</name>
    <dbReference type="NCBI Taxonomy" id="3088"/>
    <lineage>
        <taxon>Eukaryota</taxon>
        <taxon>Viridiplantae</taxon>
        <taxon>Chlorophyta</taxon>
        <taxon>core chlorophytes</taxon>
        <taxon>Chlorophyceae</taxon>
        <taxon>CS clade</taxon>
        <taxon>Sphaeropleales</taxon>
        <taxon>Scenedesmaceae</taxon>
        <taxon>Tetradesmus</taxon>
    </lineage>
</organism>
<keyword evidence="10" id="KW-1185">Reference proteome</keyword>
<evidence type="ECO:0000256" key="2">
    <source>
        <dbReference type="ARBA" id="ARBA00001585"/>
    </source>
</evidence>
<dbReference type="PANTHER" id="PTHR11963">
    <property type="entry name" value="LEUCINE AMINOPEPTIDASE-RELATED"/>
    <property type="match status" value="1"/>
</dbReference>
<dbReference type="Gene3D" id="3.40.630.10">
    <property type="entry name" value="Zn peptidases"/>
    <property type="match status" value="1"/>
</dbReference>
<dbReference type="SUPFAM" id="SSF53187">
    <property type="entry name" value="Zn-dependent exopeptidases"/>
    <property type="match status" value="1"/>
</dbReference>
<keyword evidence="6" id="KW-0645">Protease</keyword>
<evidence type="ECO:0000256" key="7">
    <source>
        <dbReference type="ARBA" id="ARBA00022801"/>
    </source>
</evidence>
<name>A0A383VSQ1_TETOB</name>
<evidence type="ECO:0000256" key="3">
    <source>
        <dbReference type="ARBA" id="ARBA00009528"/>
    </source>
</evidence>
<evidence type="ECO:0000256" key="4">
    <source>
        <dbReference type="ARBA" id="ARBA00011867"/>
    </source>
</evidence>
<comment type="catalytic activity">
    <reaction evidence="1">
        <text>Release of an N-terminal amino acid, Xaa-|-Yaa-, in which Xaa is preferably Leu, but may be other amino acids including Pro although not Arg or Lys, and Yaa may be Pro. Amino acid amides and methyl esters are also readily hydrolyzed, but rates on arylamides are exceedingly low.</text>
        <dbReference type="EC" id="3.4.11.1"/>
    </reaction>
</comment>
<dbReference type="EMBL" id="FNXT01000822">
    <property type="protein sequence ID" value="SZX67943.1"/>
    <property type="molecule type" value="Genomic_DNA"/>
</dbReference>
<evidence type="ECO:0000256" key="6">
    <source>
        <dbReference type="ARBA" id="ARBA00022670"/>
    </source>
</evidence>
<dbReference type="PROSITE" id="PS00631">
    <property type="entry name" value="CYTOSOL_AP"/>
    <property type="match status" value="1"/>
</dbReference>
<gene>
    <name evidence="9" type="ORF">BQ4739_LOCUS8278</name>
</gene>
<evidence type="ECO:0000313" key="9">
    <source>
        <dbReference type="EMBL" id="SZX67943.1"/>
    </source>
</evidence>
<dbReference type="InterPro" id="IPR023042">
    <property type="entry name" value="Peptidase_M17_leu_NH2_pept"/>
</dbReference>